<evidence type="ECO:0000256" key="1">
    <source>
        <dbReference type="ARBA" id="ARBA00022529"/>
    </source>
</evidence>
<dbReference type="InterPro" id="IPR002901">
    <property type="entry name" value="MGlyc_endo_b_GlcNAc-like_dom"/>
</dbReference>
<evidence type="ECO:0000259" key="5">
    <source>
        <dbReference type="PROSITE" id="PS51782"/>
    </source>
</evidence>
<evidence type="ECO:0000313" key="7">
    <source>
        <dbReference type="Proteomes" id="UP001163821"/>
    </source>
</evidence>
<dbReference type="InterPro" id="IPR051056">
    <property type="entry name" value="Glycosyl_Hydrolase_73"/>
</dbReference>
<dbReference type="InterPro" id="IPR018392">
    <property type="entry name" value="LysM"/>
</dbReference>
<dbReference type="CDD" id="cd00118">
    <property type="entry name" value="LysM"/>
    <property type="match status" value="1"/>
</dbReference>
<dbReference type="InterPro" id="IPR036779">
    <property type="entry name" value="LysM_dom_sf"/>
</dbReference>
<comment type="caution">
    <text evidence="6">The sequence shown here is derived from an EMBL/GenBank/DDBJ whole genome shotgun (WGS) entry which is preliminary data.</text>
</comment>
<organism evidence="6 7">
    <name type="scientific">Gaoshiqia sediminis</name>
    <dbReference type="NCBI Taxonomy" id="2986998"/>
    <lineage>
        <taxon>Bacteria</taxon>
        <taxon>Pseudomonadati</taxon>
        <taxon>Bacteroidota</taxon>
        <taxon>Bacteroidia</taxon>
        <taxon>Marinilabiliales</taxon>
        <taxon>Prolixibacteraceae</taxon>
        <taxon>Gaoshiqia</taxon>
    </lineage>
</organism>
<dbReference type="GO" id="GO:0042742">
    <property type="term" value="P:defense response to bacterium"/>
    <property type="evidence" value="ECO:0007669"/>
    <property type="project" value="UniProtKB-KW"/>
</dbReference>
<dbReference type="Pfam" id="PF01832">
    <property type="entry name" value="Glucosaminidase"/>
    <property type="match status" value="1"/>
</dbReference>
<dbReference type="GO" id="GO:0004040">
    <property type="term" value="F:amidase activity"/>
    <property type="evidence" value="ECO:0007669"/>
    <property type="project" value="InterPro"/>
</dbReference>
<dbReference type="PANTHER" id="PTHR33308:SF9">
    <property type="entry name" value="PEPTIDOGLYCAN HYDROLASE FLGJ"/>
    <property type="match status" value="1"/>
</dbReference>
<keyword evidence="3" id="KW-0378">Hydrolase</keyword>
<feature type="domain" description="LysM" evidence="5">
    <location>
        <begin position="207"/>
        <end position="251"/>
    </location>
</feature>
<evidence type="ECO:0000256" key="4">
    <source>
        <dbReference type="ARBA" id="ARBA00032108"/>
    </source>
</evidence>
<gene>
    <name evidence="6" type="ORF">N2K84_06455</name>
</gene>
<keyword evidence="1" id="KW-0929">Antimicrobial</keyword>
<dbReference type="RefSeq" id="WP_282590966.1">
    <property type="nucleotide sequence ID" value="NZ_JAPAAF010000006.1"/>
</dbReference>
<dbReference type="PROSITE" id="PS51782">
    <property type="entry name" value="LYSM"/>
    <property type="match status" value="2"/>
</dbReference>
<sequence length="314" mass="36553">MIRKILLSFILSLVFLAGFSQRVYTREEYIKTYRKLAISEMQRTGIPASIKLAQASLESGNGNSQLSLKSNNHFGIKCKNDWKGKRVYHDDDHRNECFRRYGSVEESFIDHSNFLMANPRYGELFTLDITDYKGWAHGLKKAGYATNPNYPALLIKIIEENKLYLYDQGIDPQQIARIATPKNGTDNGSTLINPYITRKVVHRNGLRSIVVKVGDSPQKIADEFGLKTWEVFRYNDLSENRRLRENEILYIEPKRNKAHKNNEVHIFEADDNMHYISQRYGIKLKKLYRLNRMGENEKPSNGDAIYLRKKKPRN</sequence>
<dbReference type="Proteomes" id="UP001163821">
    <property type="component" value="Unassembled WGS sequence"/>
</dbReference>
<dbReference type="EMBL" id="JAPAAF010000006">
    <property type="protein sequence ID" value="MCW0482363.1"/>
    <property type="molecule type" value="Genomic_DNA"/>
</dbReference>
<evidence type="ECO:0000313" key="6">
    <source>
        <dbReference type="EMBL" id="MCW0482363.1"/>
    </source>
</evidence>
<accession>A0AA41YAA6</accession>
<evidence type="ECO:0000256" key="2">
    <source>
        <dbReference type="ARBA" id="ARBA00022638"/>
    </source>
</evidence>
<proteinExistence type="predicted"/>
<dbReference type="AlphaFoldDB" id="A0AA41YAA6"/>
<evidence type="ECO:0000256" key="3">
    <source>
        <dbReference type="ARBA" id="ARBA00022801"/>
    </source>
</evidence>
<dbReference type="SMART" id="SM00047">
    <property type="entry name" value="LYZ2"/>
    <property type="match status" value="1"/>
</dbReference>
<reference evidence="6" key="1">
    <citation type="submission" date="2022-10" db="EMBL/GenBank/DDBJ databases">
        <title>Gaoshiqiia sediminis gen. nov., sp. nov., isolated from coastal sediment.</title>
        <authorList>
            <person name="Yu W.X."/>
            <person name="Mu D.S."/>
            <person name="Du J.Z."/>
            <person name="Liang Y.Q."/>
        </authorList>
    </citation>
    <scope>NUCLEOTIDE SEQUENCE</scope>
    <source>
        <strain evidence="6">A06</strain>
    </source>
</reference>
<dbReference type="Pfam" id="PF01476">
    <property type="entry name" value="LysM"/>
    <property type="match status" value="2"/>
</dbReference>
<keyword evidence="7" id="KW-1185">Reference proteome</keyword>
<dbReference type="GO" id="GO:0031640">
    <property type="term" value="P:killing of cells of another organism"/>
    <property type="evidence" value="ECO:0007669"/>
    <property type="project" value="UniProtKB-KW"/>
</dbReference>
<dbReference type="PANTHER" id="PTHR33308">
    <property type="entry name" value="PEPTIDOGLYCAN HYDROLASE FLGJ"/>
    <property type="match status" value="1"/>
</dbReference>
<keyword evidence="2" id="KW-0081">Bacteriolytic enzyme</keyword>
<name>A0AA41YAA6_9BACT</name>
<feature type="domain" description="LysM" evidence="5">
    <location>
        <begin position="263"/>
        <end position="307"/>
    </location>
</feature>
<dbReference type="Gene3D" id="1.10.530.10">
    <property type="match status" value="1"/>
</dbReference>
<dbReference type="Gene3D" id="3.10.350.10">
    <property type="entry name" value="LysM domain"/>
    <property type="match status" value="1"/>
</dbReference>
<protein>
    <recommendedName>
        <fullName evidence="4">Peptidoglycan hydrolase</fullName>
    </recommendedName>
</protein>